<reference evidence="1" key="2">
    <citation type="journal article" date="2022" name="New Phytol.">
        <title>Evolutionary transition to the ectomycorrhizal habit in the genomes of a hyperdiverse lineage of mushroom-forming fungi.</title>
        <authorList>
            <person name="Looney B."/>
            <person name="Miyauchi S."/>
            <person name="Morin E."/>
            <person name="Drula E."/>
            <person name="Courty P.E."/>
            <person name="Kohler A."/>
            <person name="Kuo A."/>
            <person name="LaButti K."/>
            <person name="Pangilinan J."/>
            <person name="Lipzen A."/>
            <person name="Riley R."/>
            <person name="Andreopoulos W."/>
            <person name="He G."/>
            <person name="Johnson J."/>
            <person name="Nolan M."/>
            <person name="Tritt A."/>
            <person name="Barry K.W."/>
            <person name="Grigoriev I.V."/>
            <person name="Nagy L.G."/>
            <person name="Hibbett D."/>
            <person name="Henrissat B."/>
            <person name="Matheny P.B."/>
            <person name="Labbe J."/>
            <person name="Martin F.M."/>
        </authorList>
    </citation>
    <scope>NUCLEOTIDE SEQUENCE</scope>
    <source>
        <strain evidence="1">EC-137</strain>
    </source>
</reference>
<accession>A0ACB8QH16</accession>
<protein>
    <submittedName>
        <fullName evidence="1">Uncharacterized protein</fullName>
    </submittedName>
</protein>
<proteinExistence type="predicted"/>
<sequence>MSRDHRQRDGMRSRSCKSPEQLADAYRNLVLEYKRQTTELQEIKLAYANAIKHLKDVEEELTHCRRSADVRQVELEKLKLDLHTQTRRAERREMEHAAMAELLKIRTAELESAIAFMPPADSVTDMCILELVQDLNYEIVQAAAALVEAYDTPQLRQDLVEAYEDTQRHPPSLETVTSGVPVPLWNLAGNRIIAVLQMDHPQLTDRSTIVQLGLQACFTSLAQFAVCEWSFCTPTAFNSVFERMRNDGKNCDRGPNQQTLTRRRLESQEVAVKWSSLSHKYARLALDKGFSKSNIVETFASYAAEAVMFAGYDCDIDFQERVATILSRSRQQLEDIANLILQLNEALGQKISSGWMECWVAPQNGIFKPGEMDIAYGEHRRSSEGKRGERPRLVVCTTALGLRKISGRLCTLLLKPRVVLENVLSEET</sequence>
<keyword evidence="2" id="KW-1185">Reference proteome</keyword>
<comment type="caution">
    <text evidence="1">The sequence shown here is derived from an EMBL/GenBank/DDBJ whole genome shotgun (WGS) entry which is preliminary data.</text>
</comment>
<gene>
    <name evidence="1" type="ORF">K488DRAFT_71653</name>
</gene>
<reference evidence="1" key="1">
    <citation type="submission" date="2021-02" db="EMBL/GenBank/DDBJ databases">
        <authorList>
            <consortium name="DOE Joint Genome Institute"/>
            <person name="Ahrendt S."/>
            <person name="Looney B.P."/>
            <person name="Miyauchi S."/>
            <person name="Morin E."/>
            <person name="Drula E."/>
            <person name="Courty P.E."/>
            <person name="Chicoki N."/>
            <person name="Fauchery L."/>
            <person name="Kohler A."/>
            <person name="Kuo A."/>
            <person name="Labutti K."/>
            <person name="Pangilinan J."/>
            <person name="Lipzen A."/>
            <person name="Riley R."/>
            <person name="Andreopoulos W."/>
            <person name="He G."/>
            <person name="Johnson J."/>
            <person name="Barry K.W."/>
            <person name="Grigoriev I.V."/>
            <person name="Nagy L."/>
            <person name="Hibbett D."/>
            <person name="Henrissat B."/>
            <person name="Matheny P.B."/>
            <person name="Labbe J."/>
            <person name="Martin F."/>
        </authorList>
    </citation>
    <scope>NUCLEOTIDE SEQUENCE</scope>
    <source>
        <strain evidence="1">EC-137</strain>
    </source>
</reference>
<dbReference type="Proteomes" id="UP000814128">
    <property type="component" value="Unassembled WGS sequence"/>
</dbReference>
<evidence type="ECO:0000313" key="2">
    <source>
        <dbReference type="Proteomes" id="UP000814128"/>
    </source>
</evidence>
<evidence type="ECO:0000313" key="1">
    <source>
        <dbReference type="EMBL" id="KAI0031114.1"/>
    </source>
</evidence>
<dbReference type="EMBL" id="MU273592">
    <property type="protein sequence ID" value="KAI0031114.1"/>
    <property type="molecule type" value="Genomic_DNA"/>
</dbReference>
<name>A0ACB8QH16_9AGAM</name>
<organism evidence="1 2">
    <name type="scientific">Vararia minispora EC-137</name>
    <dbReference type="NCBI Taxonomy" id="1314806"/>
    <lineage>
        <taxon>Eukaryota</taxon>
        <taxon>Fungi</taxon>
        <taxon>Dikarya</taxon>
        <taxon>Basidiomycota</taxon>
        <taxon>Agaricomycotina</taxon>
        <taxon>Agaricomycetes</taxon>
        <taxon>Russulales</taxon>
        <taxon>Lachnocladiaceae</taxon>
        <taxon>Vararia</taxon>
    </lineage>
</organism>